<comment type="function">
    <text evidence="8">Ligates lysine onto the cytidine present at position 34 of the AUA codon-specific tRNA(Ile) that contains the anticodon CAU, in an ATP-dependent manner. Cytidine is converted to lysidine, thus changing the amino acid specificity of the tRNA from methionine to isoleucine.</text>
</comment>
<dbReference type="NCBIfam" id="TIGR02432">
    <property type="entry name" value="lysidine_TilS_N"/>
    <property type="match status" value="1"/>
</dbReference>
<dbReference type="PROSITE" id="PS51257">
    <property type="entry name" value="PROKAR_LIPOPROTEIN"/>
    <property type="match status" value="1"/>
</dbReference>
<dbReference type="InterPro" id="IPR011063">
    <property type="entry name" value="TilS/TtcA_N"/>
</dbReference>
<proteinExistence type="inferred from homology"/>
<evidence type="ECO:0000256" key="3">
    <source>
        <dbReference type="ARBA" id="ARBA00022598"/>
    </source>
</evidence>
<dbReference type="GO" id="GO:0032267">
    <property type="term" value="F:tRNA(Ile)-lysidine synthase activity"/>
    <property type="evidence" value="ECO:0007669"/>
    <property type="project" value="UniProtKB-EC"/>
</dbReference>
<evidence type="ECO:0000256" key="7">
    <source>
        <dbReference type="ARBA" id="ARBA00048539"/>
    </source>
</evidence>
<dbReference type="NCBIfam" id="TIGR02433">
    <property type="entry name" value="lysidine_TilS_C"/>
    <property type="match status" value="1"/>
</dbReference>
<comment type="similarity">
    <text evidence="8">Belongs to the tRNA(Ile)-lysidine synthase family.</text>
</comment>
<dbReference type="SUPFAM" id="SSF56037">
    <property type="entry name" value="PheT/TilS domain"/>
    <property type="match status" value="1"/>
</dbReference>
<comment type="domain">
    <text evidence="8">The N-terminal region contains the highly conserved SGGXDS motif, predicted to be a P-loop motif involved in ATP binding.</text>
</comment>
<dbReference type="HAMAP" id="MF_01161">
    <property type="entry name" value="tRNA_Ile_lys_synt"/>
    <property type="match status" value="1"/>
</dbReference>
<dbReference type="InterPro" id="IPR012795">
    <property type="entry name" value="tRNA_Ile_lys_synt_N"/>
</dbReference>
<dbReference type="RefSeq" id="WP_249656377.1">
    <property type="nucleotide sequence ID" value="NZ_JAMFMA010000001.1"/>
</dbReference>
<evidence type="ECO:0000256" key="5">
    <source>
        <dbReference type="ARBA" id="ARBA00022741"/>
    </source>
</evidence>
<keyword evidence="4 8" id="KW-0819">tRNA processing</keyword>
<evidence type="ECO:0000256" key="4">
    <source>
        <dbReference type="ARBA" id="ARBA00022694"/>
    </source>
</evidence>
<gene>
    <name evidence="8 10" type="primary">tilS</name>
    <name evidence="10" type="ORF">M3P19_04205</name>
</gene>
<keyword evidence="11" id="KW-1185">Reference proteome</keyword>
<comment type="subcellular location">
    <subcellularLocation>
        <location evidence="1 8">Cytoplasm</location>
    </subcellularLocation>
</comment>
<dbReference type="EC" id="6.3.4.19" evidence="8"/>
<dbReference type="EMBL" id="JAMFMA010000001">
    <property type="protein sequence ID" value="MCL6273196.1"/>
    <property type="molecule type" value="Genomic_DNA"/>
</dbReference>
<evidence type="ECO:0000256" key="6">
    <source>
        <dbReference type="ARBA" id="ARBA00022840"/>
    </source>
</evidence>
<evidence type="ECO:0000259" key="9">
    <source>
        <dbReference type="SMART" id="SM00977"/>
    </source>
</evidence>
<dbReference type="SMART" id="SM00977">
    <property type="entry name" value="TilS_C"/>
    <property type="match status" value="1"/>
</dbReference>
<dbReference type="Pfam" id="PF11734">
    <property type="entry name" value="TilS_C"/>
    <property type="match status" value="1"/>
</dbReference>
<evidence type="ECO:0000256" key="1">
    <source>
        <dbReference type="ARBA" id="ARBA00004496"/>
    </source>
</evidence>
<evidence type="ECO:0000313" key="11">
    <source>
        <dbReference type="Proteomes" id="UP001203607"/>
    </source>
</evidence>
<dbReference type="InterPro" id="IPR012796">
    <property type="entry name" value="Lysidine-tRNA-synth_C"/>
</dbReference>
<keyword evidence="3 8" id="KW-0436">Ligase</keyword>
<feature type="domain" description="Lysidine-tRNA(Ile) synthetase C-terminal" evidence="9">
    <location>
        <begin position="359"/>
        <end position="431"/>
    </location>
</feature>
<name>A0ABT0PPJ7_9FLAO</name>
<comment type="catalytic activity">
    <reaction evidence="7 8">
        <text>cytidine(34) in tRNA(Ile2) + L-lysine + ATP = lysidine(34) in tRNA(Ile2) + AMP + diphosphate + H(+)</text>
        <dbReference type="Rhea" id="RHEA:43744"/>
        <dbReference type="Rhea" id="RHEA-COMP:10625"/>
        <dbReference type="Rhea" id="RHEA-COMP:10670"/>
        <dbReference type="ChEBI" id="CHEBI:15378"/>
        <dbReference type="ChEBI" id="CHEBI:30616"/>
        <dbReference type="ChEBI" id="CHEBI:32551"/>
        <dbReference type="ChEBI" id="CHEBI:33019"/>
        <dbReference type="ChEBI" id="CHEBI:82748"/>
        <dbReference type="ChEBI" id="CHEBI:83665"/>
        <dbReference type="ChEBI" id="CHEBI:456215"/>
        <dbReference type="EC" id="6.3.4.19"/>
    </reaction>
</comment>
<dbReference type="PANTHER" id="PTHR43033:SF1">
    <property type="entry name" value="TRNA(ILE)-LYSIDINE SYNTHASE-RELATED"/>
    <property type="match status" value="1"/>
</dbReference>
<dbReference type="Gene3D" id="3.40.50.620">
    <property type="entry name" value="HUPs"/>
    <property type="match status" value="1"/>
</dbReference>
<evidence type="ECO:0000313" key="10">
    <source>
        <dbReference type="EMBL" id="MCL6273196.1"/>
    </source>
</evidence>
<comment type="caution">
    <text evidence="10">The sequence shown here is derived from an EMBL/GenBank/DDBJ whole genome shotgun (WGS) entry which is preliminary data.</text>
</comment>
<evidence type="ECO:0000256" key="8">
    <source>
        <dbReference type="HAMAP-Rule" id="MF_01161"/>
    </source>
</evidence>
<reference evidence="10 11" key="1">
    <citation type="submission" date="2022-05" db="EMBL/GenBank/DDBJ databases">
        <authorList>
            <person name="Park J.-S."/>
        </authorList>
    </citation>
    <scope>NUCLEOTIDE SEQUENCE [LARGE SCALE GENOMIC DNA]</scope>
    <source>
        <strain evidence="10 11">2012CJ35-5</strain>
    </source>
</reference>
<dbReference type="CDD" id="cd01992">
    <property type="entry name" value="TilS_N"/>
    <property type="match status" value="1"/>
</dbReference>
<evidence type="ECO:0000256" key="2">
    <source>
        <dbReference type="ARBA" id="ARBA00022490"/>
    </source>
</evidence>
<dbReference type="SUPFAM" id="SSF52402">
    <property type="entry name" value="Adenine nucleotide alpha hydrolases-like"/>
    <property type="match status" value="1"/>
</dbReference>
<organism evidence="10 11">
    <name type="scientific">Flagellimonas spongiicola</name>
    <dbReference type="NCBI Taxonomy" id="2942208"/>
    <lineage>
        <taxon>Bacteria</taxon>
        <taxon>Pseudomonadati</taxon>
        <taxon>Bacteroidota</taxon>
        <taxon>Flavobacteriia</taxon>
        <taxon>Flavobacteriales</taxon>
        <taxon>Flavobacteriaceae</taxon>
        <taxon>Flagellimonas</taxon>
    </lineage>
</organism>
<keyword evidence="2 8" id="KW-0963">Cytoplasm</keyword>
<keyword evidence="5 8" id="KW-0547">Nucleotide-binding</keyword>
<dbReference type="InterPro" id="IPR012094">
    <property type="entry name" value="tRNA_Ile_lys_synt"/>
</dbReference>
<dbReference type="InterPro" id="IPR014729">
    <property type="entry name" value="Rossmann-like_a/b/a_fold"/>
</dbReference>
<keyword evidence="6 8" id="KW-0067">ATP-binding</keyword>
<protein>
    <recommendedName>
        <fullName evidence="8">tRNA(Ile)-lysidine synthase</fullName>
        <ecNumber evidence="8">6.3.4.19</ecNumber>
    </recommendedName>
    <alternativeName>
        <fullName evidence="8">tRNA(Ile)-2-lysyl-cytidine synthase</fullName>
    </alternativeName>
    <alternativeName>
        <fullName evidence="8">tRNA(Ile)-lysidine synthetase</fullName>
    </alternativeName>
</protein>
<dbReference type="PANTHER" id="PTHR43033">
    <property type="entry name" value="TRNA(ILE)-LYSIDINE SYNTHASE-RELATED"/>
    <property type="match status" value="1"/>
</dbReference>
<feature type="binding site" evidence="8">
    <location>
        <begin position="26"/>
        <end position="31"/>
    </location>
    <ligand>
        <name>ATP</name>
        <dbReference type="ChEBI" id="CHEBI:30616"/>
    </ligand>
</feature>
<dbReference type="Pfam" id="PF01171">
    <property type="entry name" value="ATP_bind_3"/>
    <property type="match status" value="1"/>
</dbReference>
<dbReference type="Proteomes" id="UP001203607">
    <property type="component" value="Unassembled WGS sequence"/>
</dbReference>
<sequence>MRDQFTEHLNEHFSFLLNTPFLIACSGGVDSVVLVDLCAKLGLDFALAHCNFKLRKEESDGDESFVRELANSYGKTIFVKQFDTEDYISSHRGSVQMAARTLRYEWFTELLGSKNYDYLLTAHHLDDALETFLINLSRGTGIDGLKGIPAQNERIIRPLLPFSQEVIMAYANEHGVAWREDSSNKESKYLRNAIRMDIAPNLKSLHPNFLQNLQTTQQNLQQSQKLVQKYIDGLKTDLIKPKNDFLYVEIEELLMLDPLESHLYEIFKPYGFTDTNNIKELLTSGSGKELHSKTHRLLKDRNALLIKERELGMPMSYEISKQILEIDEPVAIRFELTSKIGNSNNNTIYVDKEKLNYPLLLRNWEKGDYFYPLGMTGKKKLSKYFKDEKVDQFSKENQWLLCSKDAVVWVVGRRMDNRFKVTESTKEILKITLLT</sequence>
<accession>A0ABT0PPJ7</accession>